<dbReference type="PRINTS" id="PR00237">
    <property type="entry name" value="GPCRRHODOPSN"/>
</dbReference>
<dbReference type="SUPFAM" id="SSF81321">
    <property type="entry name" value="Family A G protein-coupled receptor-like"/>
    <property type="match status" value="1"/>
</dbReference>
<dbReference type="OrthoDB" id="6106139at2759"/>
<keyword evidence="9" id="KW-0297">G-protein coupled receptor</keyword>
<feature type="transmembrane region" description="Helical" evidence="10">
    <location>
        <begin position="37"/>
        <end position="62"/>
    </location>
</feature>
<dbReference type="PROSITE" id="PS50262">
    <property type="entry name" value="G_PROTEIN_RECEP_F1_2"/>
    <property type="match status" value="1"/>
</dbReference>
<dbReference type="STRING" id="283909.R7VB61"/>
<feature type="transmembrane region" description="Helical" evidence="10">
    <location>
        <begin position="257"/>
        <end position="279"/>
    </location>
</feature>
<keyword evidence="4 9" id="KW-0812">Transmembrane</keyword>
<dbReference type="CDD" id="cd00637">
    <property type="entry name" value="7tm_classA_rhodopsin-like"/>
    <property type="match status" value="1"/>
</dbReference>
<feature type="transmembrane region" description="Helical" evidence="10">
    <location>
        <begin position="157"/>
        <end position="175"/>
    </location>
</feature>
<protein>
    <recommendedName>
        <fullName evidence="11">G-protein coupled receptors family 1 profile domain-containing protein</fullName>
    </recommendedName>
</protein>
<organism evidence="12">
    <name type="scientific">Capitella teleta</name>
    <name type="common">Polychaete worm</name>
    <dbReference type="NCBI Taxonomy" id="283909"/>
    <lineage>
        <taxon>Eukaryota</taxon>
        <taxon>Metazoa</taxon>
        <taxon>Spiralia</taxon>
        <taxon>Lophotrochozoa</taxon>
        <taxon>Annelida</taxon>
        <taxon>Polychaeta</taxon>
        <taxon>Sedentaria</taxon>
        <taxon>Scolecida</taxon>
        <taxon>Capitellidae</taxon>
        <taxon>Capitella</taxon>
    </lineage>
</organism>
<keyword evidence="7 10" id="KW-0472">Membrane</keyword>
<evidence type="ECO:0000256" key="6">
    <source>
        <dbReference type="ARBA" id="ARBA00023065"/>
    </source>
</evidence>
<feature type="transmembrane region" description="Helical" evidence="10">
    <location>
        <begin position="202"/>
        <end position="223"/>
    </location>
</feature>
<name>R7VB61_CAPTE</name>
<dbReference type="PANTHER" id="PTHR45698">
    <property type="entry name" value="TRACE AMINE-ASSOCIATED RECEPTOR 19N-RELATED"/>
    <property type="match status" value="1"/>
</dbReference>
<evidence type="ECO:0000256" key="10">
    <source>
        <dbReference type="SAM" id="Phobius"/>
    </source>
</evidence>
<dbReference type="EMBL" id="AMQN01004377">
    <property type="status" value="NOT_ANNOTATED_CDS"/>
    <property type="molecule type" value="Genomic_DNA"/>
</dbReference>
<feature type="transmembrane region" description="Helical" evidence="10">
    <location>
        <begin position="119"/>
        <end position="137"/>
    </location>
</feature>
<keyword evidence="9" id="KW-0675">Receptor</keyword>
<dbReference type="Proteomes" id="UP000014760">
    <property type="component" value="Unassembled WGS sequence"/>
</dbReference>
<evidence type="ECO:0000313" key="12">
    <source>
        <dbReference type="EMBL" id="ELU16068.1"/>
    </source>
</evidence>
<evidence type="ECO:0000313" key="14">
    <source>
        <dbReference type="Proteomes" id="UP000014760"/>
    </source>
</evidence>
<feature type="transmembrane region" description="Helical" evidence="10">
    <location>
        <begin position="291"/>
        <end position="312"/>
    </location>
</feature>
<keyword evidence="6" id="KW-0406">Ion transport</keyword>
<dbReference type="AlphaFoldDB" id="R7VB61"/>
<comment type="similarity">
    <text evidence="9">Belongs to the G-protein coupled receptor 1 family.</text>
</comment>
<feature type="non-terminal residue" evidence="12">
    <location>
        <position position="523"/>
    </location>
</feature>
<dbReference type="EMBL" id="KB293367">
    <property type="protein sequence ID" value="ELU16068.1"/>
    <property type="molecule type" value="Genomic_DNA"/>
</dbReference>
<evidence type="ECO:0000313" key="13">
    <source>
        <dbReference type="EnsemblMetazoa" id="CapteP199860"/>
    </source>
</evidence>
<feature type="transmembrane region" description="Helical" evidence="10">
    <location>
        <begin position="74"/>
        <end position="95"/>
    </location>
</feature>
<reference evidence="14" key="1">
    <citation type="submission" date="2012-12" db="EMBL/GenBank/DDBJ databases">
        <authorList>
            <person name="Hellsten U."/>
            <person name="Grimwood J."/>
            <person name="Chapman J.A."/>
            <person name="Shapiro H."/>
            <person name="Aerts A."/>
            <person name="Otillar R.P."/>
            <person name="Terry A.Y."/>
            <person name="Boore J.L."/>
            <person name="Simakov O."/>
            <person name="Marletaz F."/>
            <person name="Cho S.-J."/>
            <person name="Edsinger-Gonzales E."/>
            <person name="Havlak P."/>
            <person name="Kuo D.-H."/>
            <person name="Larsson T."/>
            <person name="Lv J."/>
            <person name="Arendt D."/>
            <person name="Savage R."/>
            <person name="Osoegawa K."/>
            <person name="de Jong P."/>
            <person name="Lindberg D.R."/>
            <person name="Seaver E.C."/>
            <person name="Weisblat D.A."/>
            <person name="Putnam N.H."/>
            <person name="Grigoriev I.V."/>
            <person name="Rokhsar D.S."/>
        </authorList>
    </citation>
    <scope>NUCLEOTIDE SEQUENCE</scope>
    <source>
        <strain evidence="14">I ESC-2004</strain>
    </source>
</reference>
<reference evidence="13" key="3">
    <citation type="submission" date="2015-06" db="UniProtKB">
        <authorList>
            <consortium name="EnsemblMetazoa"/>
        </authorList>
    </citation>
    <scope>IDENTIFICATION</scope>
</reference>
<dbReference type="GO" id="GO:0004930">
    <property type="term" value="F:G protein-coupled receptor activity"/>
    <property type="evidence" value="ECO:0007669"/>
    <property type="project" value="UniProtKB-KW"/>
</dbReference>
<keyword evidence="5 10" id="KW-1133">Transmembrane helix</keyword>
<evidence type="ECO:0000259" key="11">
    <source>
        <dbReference type="PROSITE" id="PS50262"/>
    </source>
</evidence>
<dbReference type="SMART" id="SM01381">
    <property type="entry name" value="7TM_GPCR_Srsx"/>
    <property type="match status" value="1"/>
</dbReference>
<dbReference type="HOGENOM" id="CLU_521389_0_0_1"/>
<dbReference type="GO" id="GO:0005886">
    <property type="term" value="C:plasma membrane"/>
    <property type="evidence" value="ECO:0007669"/>
    <property type="project" value="UniProtKB-SubCell"/>
</dbReference>
<dbReference type="PANTHER" id="PTHR45698:SF1">
    <property type="entry name" value="TRACE AMINE-ASSOCIATED RECEPTOR 13C-LIKE"/>
    <property type="match status" value="1"/>
</dbReference>
<keyword evidence="9" id="KW-0807">Transducer</keyword>
<evidence type="ECO:0000256" key="3">
    <source>
        <dbReference type="ARBA" id="ARBA00022475"/>
    </source>
</evidence>
<accession>R7VB61</accession>
<comment type="subcellular location">
    <subcellularLocation>
        <location evidence="1">Cell membrane</location>
        <topology evidence="1">Multi-pass membrane protein</topology>
    </subcellularLocation>
</comment>
<dbReference type="InterPro" id="IPR000276">
    <property type="entry name" value="GPCR_Rhodpsn"/>
</dbReference>
<evidence type="ECO:0000256" key="1">
    <source>
        <dbReference type="ARBA" id="ARBA00004651"/>
    </source>
</evidence>
<proteinExistence type="inferred from homology"/>
<reference evidence="12 14" key="2">
    <citation type="journal article" date="2013" name="Nature">
        <title>Insights into bilaterian evolution from three spiralian genomes.</title>
        <authorList>
            <person name="Simakov O."/>
            <person name="Marletaz F."/>
            <person name="Cho S.J."/>
            <person name="Edsinger-Gonzales E."/>
            <person name="Havlak P."/>
            <person name="Hellsten U."/>
            <person name="Kuo D.H."/>
            <person name="Larsson T."/>
            <person name="Lv J."/>
            <person name="Arendt D."/>
            <person name="Savage R."/>
            <person name="Osoegawa K."/>
            <person name="de Jong P."/>
            <person name="Grimwood J."/>
            <person name="Chapman J.A."/>
            <person name="Shapiro H."/>
            <person name="Aerts A."/>
            <person name="Otillar R.P."/>
            <person name="Terry A.Y."/>
            <person name="Boore J.L."/>
            <person name="Grigoriev I.V."/>
            <person name="Lindberg D.R."/>
            <person name="Seaver E.C."/>
            <person name="Weisblat D.A."/>
            <person name="Putnam N.H."/>
            <person name="Rokhsar D.S."/>
        </authorList>
    </citation>
    <scope>NUCLEOTIDE SEQUENCE</scope>
    <source>
        <strain evidence="12 14">I ESC-2004</strain>
    </source>
</reference>
<dbReference type="GO" id="GO:0034220">
    <property type="term" value="P:monoatomic ion transmembrane transport"/>
    <property type="evidence" value="ECO:0007669"/>
    <property type="project" value="UniProtKB-KW"/>
</dbReference>
<dbReference type="InterPro" id="IPR017452">
    <property type="entry name" value="GPCR_Rhodpsn_7TM"/>
</dbReference>
<dbReference type="PROSITE" id="PS00237">
    <property type="entry name" value="G_PROTEIN_RECEP_F1_1"/>
    <property type="match status" value="1"/>
</dbReference>
<dbReference type="EnsemblMetazoa" id="CapteT199860">
    <property type="protein sequence ID" value="CapteP199860"/>
    <property type="gene ID" value="CapteG199860"/>
</dbReference>
<dbReference type="Pfam" id="PF00876">
    <property type="entry name" value="Innexin"/>
    <property type="match status" value="1"/>
</dbReference>
<evidence type="ECO:0000256" key="5">
    <source>
        <dbReference type="ARBA" id="ARBA00022989"/>
    </source>
</evidence>
<evidence type="ECO:0000256" key="8">
    <source>
        <dbReference type="ARBA" id="ARBA00023303"/>
    </source>
</evidence>
<dbReference type="Gene3D" id="1.20.1070.10">
    <property type="entry name" value="Rhodopsin 7-helix transmembrane proteins"/>
    <property type="match status" value="1"/>
</dbReference>
<evidence type="ECO:0000256" key="7">
    <source>
        <dbReference type="ARBA" id="ARBA00023136"/>
    </source>
</evidence>
<keyword evidence="2" id="KW-0813">Transport</keyword>
<evidence type="ECO:0000256" key="2">
    <source>
        <dbReference type="ARBA" id="ARBA00022448"/>
    </source>
</evidence>
<feature type="domain" description="G-protein coupled receptors family 1 profile" evidence="11">
    <location>
        <begin position="52"/>
        <end position="310"/>
    </location>
</feature>
<keyword evidence="8" id="KW-0407">Ion channel</keyword>
<evidence type="ECO:0000256" key="4">
    <source>
        <dbReference type="ARBA" id="ARBA00022692"/>
    </source>
</evidence>
<sequence>MNTDIQEALGGDAFSVSTSTVEAFATEESQLSLSTRAYRASVCVIGCVGVLGNGVVFVVMVSNKKLRRLLTSTLIANQALVDMMCGLTLVLTYGYKSAPVTRFNGQGREILCFLLQNELLLFGALNASTYCLMVITLERYLMIVRPIFHRTSFSKQWAIGLAATAWLAGFLWNGIPTGVTTRVRGSGKCSLYNYRSYEEQEVFGYVYVAATFFVPMVLFGVAYGHMMAVLGRRVRQVNQKDSKDNNMSRAQVNLTKTMVLVTLAFAICWTPNQIMYMLFNAGVLSPWGGPVYIATLFMAFLNCCINPFIYALKYESFRAVISKPICKKKPIAKILLRPQFFHCVWGKRNFLELGFLRTLIQLHNDRLTFTAFRLTAHAHPDAYLHPTPATPVRDDVTAGEPSILPKEPGQQRLANSYAGRVINRSEVEQLNRPRVDYSYCVEWTYSGQYRYHDVMDRFYSYFFNGDPRAGGADSFSDRLSCNYTVVTILIAVALVTTRVYVGEPVSCWCPAFFTDSHIDYTNK</sequence>
<evidence type="ECO:0000256" key="9">
    <source>
        <dbReference type="RuleBase" id="RU000688"/>
    </source>
</evidence>
<keyword evidence="14" id="KW-1185">Reference proteome</keyword>
<gene>
    <name evidence="12" type="ORF">CAPTEDRAFT_199860</name>
</gene>
<keyword evidence="3" id="KW-1003">Cell membrane</keyword>
<dbReference type="InterPro" id="IPR000990">
    <property type="entry name" value="Innexin"/>
</dbReference>
<dbReference type="Pfam" id="PF00001">
    <property type="entry name" value="7tm_1"/>
    <property type="match status" value="1"/>
</dbReference>